<feature type="region of interest" description="Disordered" evidence="1">
    <location>
        <begin position="145"/>
        <end position="175"/>
    </location>
</feature>
<sequence>MLSFVSNKSSSKPPVLFEIRIDKNNSSTPSGNNDVLIFKGPPEEAPSILLTGNIVLSITEPMHIKSMYLKLTGDVRIKVPLTFHTQKGEPITRLSRFDKRFYEHTWGNKNFKDHLSKMNTSSTNSANISSVNSSNNLQASNQFQSIDKPSSHENANVARPDTLSKQKKAKSTTNLKRFASSFSSTALNGSTTSLSTINKPHHDPKGSATSSAGSSHLLPKGNYEFPFSLVLPGNTTESVEGMPHACCVYKLQAVIERGRYLSDLQVKKHIRIIRTHAADSLDLSETVAVDNCWPKKVEYTISTPAKAVIIGSSIPIHMAFVPLAKGLKLGTIKCYLLENSAIVSVHGDPYQQERIIAKSKTPNPLKTNRDANYFQHSDYQYYLNESEQQAEAAGSGRDDQGEFQDKWEVTLFLDTPTSLSKCTQDCTILTYMRVRHKLKFVISLINSDGHVSELRASLPIQLFISPFVPISCKSVDPLDTASRTSSAPTSDAEDEGYNGNGVSKRHNQSNNTQGEPGDDTVLFDSSTNLLYDSVVNAINSKSSENLAGSQSTQDQQSLPALLHSKSSPQITTPLTRANGSRHGSNASGLNMMSTTPINSTADLLAYSRQHSSMVLTNLLAPPNYEHRVYDKLWDGVKYIESGQTTPKGKTPLKSNGTANQTSGNNGNFAEQNSSALDLGALQNGLQRLQLERADSRQGNSTPPALGTNFPPALSNDYFSKMSLTNVPTVSHLSRTTSFHASEPQTLSGVSADEASNIKKWKNVGSLAKVPSYKDTMKSATAGSQIDLPPVYDPQDYEKQPAVLGDDFLKRPKQSRVRGGSNENMPTLGLSALRRNNSSGLSMYRTNSANSTDNISDNNDSGIVIGQMSKPNFITGKVNNNESTESNGHPTHQRTPSGSSMFRKNKTVTKKFGFGMTPMHQHQHQSQSSLPAMNQGTPPPTQQPHNPLGLKNKSRSFSNFFAAE</sequence>
<dbReference type="Gene3D" id="2.60.40.640">
    <property type="match status" value="1"/>
</dbReference>
<dbReference type="PANTHER" id="PTHR11188">
    <property type="entry name" value="ARRESTIN DOMAIN CONTAINING PROTEIN"/>
    <property type="match status" value="1"/>
</dbReference>
<name>A0A1E5S051_9ASCO</name>
<comment type="caution">
    <text evidence="3">The sequence shown here is derived from an EMBL/GenBank/DDBJ whole genome shotgun (WGS) entry which is preliminary data.</text>
</comment>
<dbReference type="AlphaFoldDB" id="A0A1E5S051"/>
<dbReference type="STRING" id="56408.A0A1E5S051"/>
<dbReference type="InParanoid" id="A0A1E5S051"/>
<keyword evidence="4" id="KW-1185">Reference proteome</keyword>
<feature type="compositionally biased region" description="Polar residues" evidence="1">
    <location>
        <begin position="954"/>
        <end position="963"/>
    </location>
</feature>
<feature type="region of interest" description="Disordered" evidence="1">
    <location>
        <begin position="478"/>
        <end position="522"/>
    </location>
</feature>
<dbReference type="GO" id="GO:0005886">
    <property type="term" value="C:plasma membrane"/>
    <property type="evidence" value="ECO:0007669"/>
    <property type="project" value="TreeGrafter"/>
</dbReference>
<dbReference type="Pfam" id="PF02752">
    <property type="entry name" value="Arrestin_C"/>
    <property type="match status" value="1"/>
</dbReference>
<dbReference type="GO" id="GO:0030674">
    <property type="term" value="F:protein-macromolecule adaptor activity"/>
    <property type="evidence" value="ECO:0007669"/>
    <property type="project" value="TreeGrafter"/>
</dbReference>
<gene>
    <name evidence="3" type="ORF">AWRI3579_g119</name>
</gene>
<dbReference type="SMART" id="SM01017">
    <property type="entry name" value="Arrestin_C"/>
    <property type="match status" value="1"/>
</dbReference>
<feature type="compositionally biased region" description="Polar residues" evidence="1">
    <location>
        <begin position="145"/>
        <end position="154"/>
    </location>
</feature>
<evidence type="ECO:0000256" key="1">
    <source>
        <dbReference type="SAM" id="MobiDB-lite"/>
    </source>
</evidence>
<organism evidence="3 4">
    <name type="scientific">Hanseniaspora osmophila</name>
    <dbReference type="NCBI Taxonomy" id="56408"/>
    <lineage>
        <taxon>Eukaryota</taxon>
        <taxon>Fungi</taxon>
        <taxon>Dikarya</taxon>
        <taxon>Ascomycota</taxon>
        <taxon>Saccharomycotina</taxon>
        <taxon>Saccharomycetes</taxon>
        <taxon>Saccharomycodales</taxon>
        <taxon>Saccharomycodaceae</taxon>
        <taxon>Hanseniaspora</taxon>
    </lineage>
</organism>
<dbReference type="OrthoDB" id="2333384at2759"/>
<evidence type="ECO:0000313" key="3">
    <source>
        <dbReference type="EMBL" id="OEJ92504.1"/>
    </source>
</evidence>
<feature type="compositionally biased region" description="Polar residues" evidence="1">
    <location>
        <begin position="872"/>
        <end position="901"/>
    </location>
</feature>
<accession>A0A1E5S051</accession>
<dbReference type="InterPro" id="IPR014756">
    <property type="entry name" value="Ig_E-set"/>
</dbReference>
<dbReference type="Proteomes" id="UP000095728">
    <property type="component" value="Unassembled WGS sequence"/>
</dbReference>
<dbReference type="InterPro" id="IPR014752">
    <property type="entry name" value="Arrestin-like_C"/>
</dbReference>
<evidence type="ECO:0000313" key="4">
    <source>
        <dbReference type="Proteomes" id="UP000095728"/>
    </source>
</evidence>
<feature type="region of interest" description="Disordered" evidence="1">
    <location>
        <begin position="190"/>
        <end position="215"/>
    </location>
</feature>
<evidence type="ECO:0000259" key="2">
    <source>
        <dbReference type="SMART" id="SM01017"/>
    </source>
</evidence>
<feature type="region of interest" description="Disordered" evidence="1">
    <location>
        <begin position="642"/>
        <end position="671"/>
    </location>
</feature>
<dbReference type="EMBL" id="LPNM01000001">
    <property type="protein sequence ID" value="OEJ92504.1"/>
    <property type="molecule type" value="Genomic_DNA"/>
</dbReference>
<feature type="domain" description="Arrestin C-terminal-like" evidence="2">
    <location>
        <begin position="293"/>
        <end position="467"/>
    </location>
</feature>
<dbReference type="GO" id="GO:0005829">
    <property type="term" value="C:cytosol"/>
    <property type="evidence" value="ECO:0007669"/>
    <property type="project" value="TreeGrafter"/>
</dbReference>
<dbReference type="FunCoup" id="A0A1E5S051">
    <property type="interactions" value="110"/>
</dbReference>
<dbReference type="GO" id="GO:0070086">
    <property type="term" value="P:ubiquitin-dependent endocytosis"/>
    <property type="evidence" value="ECO:0007669"/>
    <property type="project" value="TreeGrafter"/>
</dbReference>
<feature type="region of interest" description="Disordered" evidence="1">
    <location>
        <begin position="545"/>
        <end position="590"/>
    </location>
</feature>
<dbReference type="GO" id="GO:0031625">
    <property type="term" value="F:ubiquitin protein ligase binding"/>
    <property type="evidence" value="ECO:0007669"/>
    <property type="project" value="TreeGrafter"/>
</dbReference>
<dbReference type="InterPro" id="IPR011022">
    <property type="entry name" value="Arrestin_C-like"/>
</dbReference>
<feature type="region of interest" description="Disordered" evidence="1">
    <location>
        <begin position="872"/>
        <end position="903"/>
    </location>
</feature>
<protein>
    <submittedName>
        <fullName evidence="3">Protein ROD1</fullName>
    </submittedName>
</protein>
<dbReference type="PANTHER" id="PTHR11188:SF17">
    <property type="entry name" value="FI21816P1"/>
    <property type="match status" value="1"/>
</dbReference>
<dbReference type="InterPro" id="IPR050357">
    <property type="entry name" value="Arrestin_domain-protein"/>
</dbReference>
<dbReference type="SUPFAM" id="SSF81296">
    <property type="entry name" value="E set domains"/>
    <property type="match status" value="1"/>
</dbReference>
<reference evidence="4" key="1">
    <citation type="journal article" date="2016" name="Genome Announc.">
        <title>Genome sequences of three species of Hanseniaspora isolated from spontaneous wine fermentations.</title>
        <authorList>
            <person name="Sternes P.R."/>
            <person name="Lee D."/>
            <person name="Kutyna D.R."/>
            <person name="Borneman A.R."/>
        </authorList>
    </citation>
    <scope>NUCLEOTIDE SEQUENCE [LARGE SCALE GENOMIC DNA]</scope>
    <source>
        <strain evidence="4">AWRI3579</strain>
    </source>
</reference>
<feature type="region of interest" description="Disordered" evidence="1">
    <location>
        <begin position="918"/>
        <end position="963"/>
    </location>
</feature>
<proteinExistence type="predicted"/>